<dbReference type="PIRSF" id="PIRSF015582">
    <property type="entry name" value="Cit_lyase_B"/>
    <property type="match status" value="1"/>
</dbReference>
<keyword evidence="2" id="KW-0479">Metal-binding</keyword>
<feature type="domain" description="HpcH/HpaI aldolase/citrate lyase" evidence="4">
    <location>
        <begin position="18"/>
        <end position="237"/>
    </location>
</feature>
<sequence>MAFSLNVRSLISGLRTRRQVLYAPSSEIKKLRKAAEMKNLDTAAFDLEDGVTQANKDKARKNIVKFLNENPQIVPEFAIRTNSLNSHDGMKDLNQVILDSAVGKRLQCLIMPKVEDVDELKFADRWLHFNGLDHVRILAMIETPLGLTRVNDFCTSINRLDGLIFGAEDYRSAAGISHAAGEIAILYARSAVVTAARAHNLQAIDMTSLDFRREENCIKDAIGTRQLGFTGKQVIHPMQIGCVNKVFTPDAKEMAECTKMIQTFVKNCAIEGKGVVDNGGMMVELPHITDAIRRLILGGKTVDQVQKFVDNCAKPGSNPCIL</sequence>
<comment type="cofactor">
    <cofactor evidence="1">
        <name>Mg(2+)</name>
        <dbReference type="ChEBI" id="CHEBI:18420"/>
    </cofactor>
</comment>
<reference evidence="5 6" key="1">
    <citation type="submission" date="2024-04" db="EMBL/GenBank/DDBJ databases">
        <title>Tritrichomonas musculus Genome.</title>
        <authorList>
            <person name="Alves-Ferreira E."/>
            <person name="Grigg M."/>
            <person name="Lorenzi H."/>
            <person name="Galac M."/>
        </authorList>
    </citation>
    <scope>NUCLEOTIDE SEQUENCE [LARGE SCALE GENOMIC DNA]</scope>
    <source>
        <strain evidence="5 6">EAF2021</strain>
    </source>
</reference>
<dbReference type="InterPro" id="IPR040442">
    <property type="entry name" value="Pyrv_kinase-like_dom_sf"/>
</dbReference>
<evidence type="ECO:0000259" key="4">
    <source>
        <dbReference type="Pfam" id="PF03328"/>
    </source>
</evidence>
<dbReference type="InterPro" id="IPR005000">
    <property type="entry name" value="Aldolase/citrate-lyase_domain"/>
</dbReference>
<dbReference type="Pfam" id="PF03328">
    <property type="entry name" value="HpcH_HpaI"/>
    <property type="match status" value="1"/>
</dbReference>
<keyword evidence="6" id="KW-1185">Reference proteome</keyword>
<evidence type="ECO:0000313" key="6">
    <source>
        <dbReference type="Proteomes" id="UP001470230"/>
    </source>
</evidence>
<organism evidence="5 6">
    <name type="scientific">Tritrichomonas musculus</name>
    <dbReference type="NCBI Taxonomy" id="1915356"/>
    <lineage>
        <taxon>Eukaryota</taxon>
        <taxon>Metamonada</taxon>
        <taxon>Parabasalia</taxon>
        <taxon>Tritrichomonadida</taxon>
        <taxon>Tritrichomonadidae</taxon>
        <taxon>Tritrichomonas</taxon>
    </lineage>
</organism>
<evidence type="ECO:0000313" key="5">
    <source>
        <dbReference type="EMBL" id="KAK8878062.1"/>
    </source>
</evidence>
<proteinExistence type="predicted"/>
<name>A0ABR2JLH4_9EUKA</name>
<comment type="caution">
    <text evidence="5">The sequence shown here is derived from an EMBL/GenBank/DDBJ whole genome shotgun (WGS) entry which is preliminary data.</text>
</comment>
<dbReference type="PANTHER" id="PTHR32308">
    <property type="entry name" value="LYASE BETA SUBUNIT, PUTATIVE (AFU_ORTHOLOGUE AFUA_4G13030)-RELATED"/>
    <property type="match status" value="1"/>
</dbReference>
<dbReference type="EMBL" id="JAPFFF010000011">
    <property type="protein sequence ID" value="KAK8878062.1"/>
    <property type="molecule type" value="Genomic_DNA"/>
</dbReference>
<protein>
    <recommendedName>
        <fullName evidence="4">HpcH/HpaI aldolase/citrate lyase domain-containing protein</fullName>
    </recommendedName>
</protein>
<dbReference type="PANTHER" id="PTHR32308:SF0">
    <property type="entry name" value="HPCH_HPAI ALDOLASE_CITRATE LYASE DOMAIN-CONTAINING PROTEIN"/>
    <property type="match status" value="1"/>
</dbReference>
<evidence type="ECO:0000256" key="3">
    <source>
        <dbReference type="ARBA" id="ARBA00022842"/>
    </source>
</evidence>
<gene>
    <name evidence="5" type="ORF">M9Y10_004825</name>
</gene>
<dbReference type="InterPro" id="IPR011206">
    <property type="entry name" value="Citrate_lyase_beta/mcl1/mcl2"/>
</dbReference>
<evidence type="ECO:0000256" key="2">
    <source>
        <dbReference type="ARBA" id="ARBA00022723"/>
    </source>
</evidence>
<dbReference type="InterPro" id="IPR015813">
    <property type="entry name" value="Pyrv/PenolPyrv_kinase-like_dom"/>
</dbReference>
<dbReference type="SUPFAM" id="SSF51621">
    <property type="entry name" value="Phosphoenolpyruvate/pyruvate domain"/>
    <property type="match status" value="1"/>
</dbReference>
<dbReference type="Gene3D" id="3.20.20.60">
    <property type="entry name" value="Phosphoenolpyruvate-binding domains"/>
    <property type="match status" value="1"/>
</dbReference>
<keyword evidence="3" id="KW-0460">Magnesium</keyword>
<evidence type="ECO:0000256" key="1">
    <source>
        <dbReference type="ARBA" id="ARBA00001946"/>
    </source>
</evidence>
<dbReference type="Proteomes" id="UP001470230">
    <property type="component" value="Unassembled WGS sequence"/>
</dbReference>
<accession>A0ABR2JLH4</accession>